<comment type="caution">
    <text evidence="2">The sequence shown here is derived from an EMBL/GenBank/DDBJ whole genome shotgun (WGS) entry which is preliminary data.</text>
</comment>
<accession>A0ABQ9I4F1</accession>
<reference evidence="2 3" key="1">
    <citation type="submission" date="2023-02" db="EMBL/GenBank/DDBJ databases">
        <title>LHISI_Scaffold_Assembly.</title>
        <authorList>
            <person name="Stuart O.P."/>
            <person name="Cleave R."/>
            <person name="Magrath M.J.L."/>
            <person name="Mikheyev A.S."/>
        </authorList>
    </citation>
    <scope>NUCLEOTIDE SEQUENCE [LARGE SCALE GENOMIC DNA]</scope>
    <source>
        <strain evidence="2">Daus_M_001</strain>
        <tissue evidence="2">Leg muscle</tissue>
    </source>
</reference>
<dbReference type="InterPro" id="IPR029526">
    <property type="entry name" value="PGBD"/>
</dbReference>
<dbReference type="EMBL" id="JARBHB010000002">
    <property type="protein sequence ID" value="KAJ8891538.1"/>
    <property type="molecule type" value="Genomic_DNA"/>
</dbReference>
<evidence type="ECO:0000259" key="1">
    <source>
        <dbReference type="Pfam" id="PF13843"/>
    </source>
</evidence>
<feature type="domain" description="PiggyBac transposable element-derived protein" evidence="1">
    <location>
        <begin position="81"/>
        <end position="140"/>
    </location>
</feature>
<evidence type="ECO:0000313" key="3">
    <source>
        <dbReference type="Proteomes" id="UP001159363"/>
    </source>
</evidence>
<sequence>MNLSDSDDSESGFEPANCIVDVCQLPPDEDGRLTDEEQVNEDQLNEVTPADVCGMIEVHLHSLGSETSNPGAEEADTSTSQFFGLLLQSGYHSVPTEDMYWGIAEDVEIPFVPKVMPRNKFREINKYLHLMDNTELRTDNKMGKSMKN</sequence>
<keyword evidence="3" id="KW-1185">Reference proteome</keyword>
<gene>
    <name evidence="2" type="ORF">PR048_004066</name>
</gene>
<proteinExistence type="predicted"/>
<evidence type="ECO:0000313" key="2">
    <source>
        <dbReference type="EMBL" id="KAJ8891538.1"/>
    </source>
</evidence>
<organism evidence="2 3">
    <name type="scientific">Dryococelus australis</name>
    <dbReference type="NCBI Taxonomy" id="614101"/>
    <lineage>
        <taxon>Eukaryota</taxon>
        <taxon>Metazoa</taxon>
        <taxon>Ecdysozoa</taxon>
        <taxon>Arthropoda</taxon>
        <taxon>Hexapoda</taxon>
        <taxon>Insecta</taxon>
        <taxon>Pterygota</taxon>
        <taxon>Neoptera</taxon>
        <taxon>Polyneoptera</taxon>
        <taxon>Phasmatodea</taxon>
        <taxon>Verophasmatodea</taxon>
        <taxon>Anareolatae</taxon>
        <taxon>Phasmatidae</taxon>
        <taxon>Eurycanthinae</taxon>
        <taxon>Dryococelus</taxon>
    </lineage>
</organism>
<dbReference type="Proteomes" id="UP001159363">
    <property type="component" value="Chromosome 2"/>
</dbReference>
<protein>
    <recommendedName>
        <fullName evidence="1">PiggyBac transposable element-derived protein domain-containing protein</fullName>
    </recommendedName>
</protein>
<name>A0ABQ9I4F1_9NEOP</name>
<dbReference type="Pfam" id="PF13843">
    <property type="entry name" value="DDE_Tnp_1_7"/>
    <property type="match status" value="1"/>
</dbReference>